<evidence type="ECO:0000313" key="2">
    <source>
        <dbReference type="EMBL" id="WVZ87197.1"/>
    </source>
</evidence>
<gene>
    <name evidence="2" type="ORF">U9M48_033876</name>
</gene>
<protein>
    <submittedName>
        <fullName evidence="2">Uncharacterized protein</fullName>
    </submittedName>
</protein>
<keyword evidence="3" id="KW-1185">Reference proteome</keyword>
<name>A0AAQ3UCF6_PASNO</name>
<dbReference type="Proteomes" id="UP001341281">
    <property type="component" value="Chromosome 07"/>
</dbReference>
<organism evidence="2 3">
    <name type="scientific">Paspalum notatum var. saurae</name>
    <dbReference type="NCBI Taxonomy" id="547442"/>
    <lineage>
        <taxon>Eukaryota</taxon>
        <taxon>Viridiplantae</taxon>
        <taxon>Streptophyta</taxon>
        <taxon>Embryophyta</taxon>
        <taxon>Tracheophyta</taxon>
        <taxon>Spermatophyta</taxon>
        <taxon>Magnoliopsida</taxon>
        <taxon>Liliopsida</taxon>
        <taxon>Poales</taxon>
        <taxon>Poaceae</taxon>
        <taxon>PACMAD clade</taxon>
        <taxon>Panicoideae</taxon>
        <taxon>Andropogonodae</taxon>
        <taxon>Paspaleae</taxon>
        <taxon>Paspalinae</taxon>
        <taxon>Paspalum</taxon>
    </lineage>
</organism>
<feature type="non-terminal residue" evidence="2">
    <location>
        <position position="1"/>
    </location>
</feature>
<accession>A0AAQ3UCF6</accession>
<dbReference type="AlphaFoldDB" id="A0AAQ3UCF6"/>
<reference evidence="2 3" key="1">
    <citation type="submission" date="2024-02" db="EMBL/GenBank/DDBJ databases">
        <title>High-quality chromosome-scale genome assembly of Pensacola bahiagrass (Paspalum notatum Flugge var. saurae).</title>
        <authorList>
            <person name="Vega J.M."/>
            <person name="Podio M."/>
            <person name="Orjuela J."/>
            <person name="Siena L.A."/>
            <person name="Pessino S.C."/>
            <person name="Combes M.C."/>
            <person name="Mariac C."/>
            <person name="Albertini E."/>
            <person name="Pupilli F."/>
            <person name="Ortiz J.P.A."/>
            <person name="Leblanc O."/>
        </authorList>
    </citation>
    <scope>NUCLEOTIDE SEQUENCE [LARGE SCALE GENOMIC DNA]</scope>
    <source>
        <strain evidence="2">R1</strain>
        <tissue evidence="2">Leaf</tissue>
    </source>
</reference>
<feature type="region of interest" description="Disordered" evidence="1">
    <location>
        <begin position="200"/>
        <end position="258"/>
    </location>
</feature>
<evidence type="ECO:0000256" key="1">
    <source>
        <dbReference type="SAM" id="MobiDB-lite"/>
    </source>
</evidence>
<dbReference type="EMBL" id="CP144751">
    <property type="protein sequence ID" value="WVZ87197.1"/>
    <property type="molecule type" value="Genomic_DNA"/>
</dbReference>
<feature type="region of interest" description="Disordered" evidence="1">
    <location>
        <begin position="38"/>
        <end position="58"/>
    </location>
</feature>
<feature type="non-terminal residue" evidence="2">
    <location>
        <position position="394"/>
    </location>
</feature>
<sequence>RATEPVTLRANVVAGDLLQRHAAAQCHGNLKLIPQHLQRSPHPSLAVHSKGEQNGPSNLTEVKHMKRYITCQQTFPHRSVRVIQQGTYKYSGGSQCQGLEHISATADATVKEYRDTPVCFSHNLPVPEISFPATKPWSVHSNGNCLIASIFSPSDNRARPILSLSVMTWARVISLSDVQPLSAMVSSSSSLSICNTFRTPASPSTASENSTGRPICSHHTSGSVLTNTPEAPNARALNTSVPRRTPPSRNTGSRPFAADGGRNVIQLASAVVGHDYPSSAIFNCESSCIANVYITLSIVPRSSASKFFNTRWGGKSTHAVCKTANRNNEVHRHSILGSVVKLVPVFYISFPAPKPWRVYSECNSLKASHFSPFHELPYYIPVFVDLMDKIIAVH</sequence>
<evidence type="ECO:0000313" key="3">
    <source>
        <dbReference type="Proteomes" id="UP001341281"/>
    </source>
</evidence>
<feature type="compositionally biased region" description="Polar residues" evidence="1">
    <location>
        <begin position="200"/>
        <end position="253"/>
    </location>
</feature>
<proteinExistence type="predicted"/>